<evidence type="ECO:0000313" key="2">
    <source>
        <dbReference type="Proteomes" id="UP001589698"/>
    </source>
</evidence>
<dbReference type="RefSeq" id="WP_378519730.1">
    <property type="nucleotide sequence ID" value="NZ_CBCSDI010000026.1"/>
</dbReference>
<evidence type="ECO:0000313" key="1">
    <source>
        <dbReference type="EMBL" id="MFC0223936.1"/>
    </source>
</evidence>
<accession>A0ABV6E4N4</accession>
<comment type="caution">
    <text evidence="1">The sequence shown here is derived from an EMBL/GenBank/DDBJ whole genome shotgun (WGS) entry which is preliminary data.</text>
</comment>
<proteinExistence type="predicted"/>
<organism evidence="1 2">
    <name type="scientific">Nocardioides zeicaulis</name>
    <dbReference type="NCBI Taxonomy" id="1776857"/>
    <lineage>
        <taxon>Bacteria</taxon>
        <taxon>Bacillati</taxon>
        <taxon>Actinomycetota</taxon>
        <taxon>Actinomycetes</taxon>
        <taxon>Propionibacteriales</taxon>
        <taxon>Nocardioidaceae</taxon>
        <taxon>Nocardioides</taxon>
    </lineage>
</organism>
<protein>
    <submittedName>
        <fullName evidence="1">Uncharacterized protein</fullName>
    </submittedName>
</protein>
<gene>
    <name evidence="1" type="ORF">ACFFJG_15720</name>
</gene>
<reference evidence="1 2" key="1">
    <citation type="submission" date="2024-09" db="EMBL/GenBank/DDBJ databases">
        <authorList>
            <person name="Sun Q."/>
            <person name="Mori K."/>
        </authorList>
    </citation>
    <scope>NUCLEOTIDE SEQUENCE [LARGE SCALE GENOMIC DNA]</scope>
    <source>
        <strain evidence="1 2">CCM 8654</strain>
    </source>
</reference>
<keyword evidence="2" id="KW-1185">Reference proteome</keyword>
<sequence length="127" mass="12697">MQKKAVIGAGAAAAVVVGLGAWWAVDATAETQAAERGTCGGATWELSAEEEDGGTEVSAELQSSGPGEAWEVELMRGDTALLAGTRTTDEDGEIDVDAFASGAPGDATYAVTFTPAEGEPCTATLGS</sequence>
<name>A0ABV6E4N4_9ACTN</name>
<dbReference type="Proteomes" id="UP001589698">
    <property type="component" value="Unassembled WGS sequence"/>
</dbReference>
<dbReference type="EMBL" id="JBHLXH010000002">
    <property type="protein sequence ID" value="MFC0223936.1"/>
    <property type="molecule type" value="Genomic_DNA"/>
</dbReference>